<organism evidence="1">
    <name type="scientific">marine sediment metagenome</name>
    <dbReference type="NCBI Taxonomy" id="412755"/>
    <lineage>
        <taxon>unclassified sequences</taxon>
        <taxon>metagenomes</taxon>
        <taxon>ecological metagenomes</taxon>
    </lineage>
</organism>
<protein>
    <submittedName>
        <fullName evidence="1">Uncharacterized protein</fullName>
    </submittedName>
</protein>
<reference evidence="1" key="1">
    <citation type="journal article" date="2015" name="Nature">
        <title>Complex archaea that bridge the gap between prokaryotes and eukaryotes.</title>
        <authorList>
            <person name="Spang A."/>
            <person name="Saw J.H."/>
            <person name="Jorgensen S.L."/>
            <person name="Zaremba-Niedzwiedzka K."/>
            <person name="Martijn J."/>
            <person name="Lind A.E."/>
            <person name="van Eijk R."/>
            <person name="Schleper C."/>
            <person name="Guy L."/>
            <person name="Ettema T.J."/>
        </authorList>
    </citation>
    <scope>NUCLEOTIDE SEQUENCE</scope>
</reference>
<proteinExistence type="predicted"/>
<evidence type="ECO:0000313" key="1">
    <source>
        <dbReference type="EMBL" id="KKK97114.1"/>
    </source>
</evidence>
<gene>
    <name evidence="1" type="ORF">LCGC14_2656000</name>
</gene>
<comment type="caution">
    <text evidence="1">The sequence shown here is derived from an EMBL/GenBank/DDBJ whole genome shotgun (WGS) entry which is preliminary data.</text>
</comment>
<sequence length="154" mass="17854">MLALSINYKICSGCKIEKSVSGFYKNCSSKDGLQGWCKECLKKHQQSDIGKAVSKRNKANYRNKVIGYLRYTFSRMLYRCINPNYRGYKYYGGRGIKVCFTSDEFVDYVMNVLRVDPRGLQIDRIDNNGNYEPGNIQFVTCKENNNNRSDNRGY</sequence>
<dbReference type="AlphaFoldDB" id="A0A0F9C3R8"/>
<accession>A0A0F9C3R8</accession>
<dbReference type="EMBL" id="LAZR01046190">
    <property type="protein sequence ID" value="KKK97114.1"/>
    <property type="molecule type" value="Genomic_DNA"/>
</dbReference>
<name>A0A0F9C3R8_9ZZZZ</name>